<sequence>MLCILLFLIIIFIMNDFKNAYIKWVSKGKRGGLYDGSK</sequence>
<evidence type="ECO:0000313" key="2">
    <source>
        <dbReference type="Proteomes" id="UP000002210"/>
    </source>
</evidence>
<dbReference type="EMBL" id="CP001407">
    <property type="protein sequence ID" value="ACO28452.1"/>
    <property type="molecule type" value="Genomic_DNA"/>
</dbReference>
<gene>
    <name evidence="1" type="ordered locus">BCA_0512</name>
</gene>
<proteinExistence type="predicted"/>
<organism evidence="1 2">
    <name type="scientific">Bacillus cereus (strain 03BB102)</name>
    <dbReference type="NCBI Taxonomy" id="572264"/>
    <lineage>
        <taxon>Bacteria</taxon>
        <taxon>Bacillati</taxon>
        <taxon>Bacillota</taxon>
        <taxon>Bacilli</taxon>
        <taxon>Bacillales</taxon>
        <taxon>Bacillaceae</taxon>
        <taxon>Bacillus</taxon>
        <taxon>Bacillus cereus group</taxon>
    </lineage>
</organism>
<accession>A0A158RMK8</accession>
<evidence type="ECO:0000313" key="1">
    <source>
        <dbReference type="EMBL" id="ACO28452.1"/>
    </source>
</evidence>
<reference evidence="1 2" key="1">
    <citation type="submission" date="2009-02" db="EMBL/GenBank/DDBJ databases">
        <title>Genome sequence of Bacillus cereus 03BB102.</title>
        <authorList>
            <person name="Dodson R.J."/>
            <person name="Jackson P."/>
            <person name="Munk A.C."/>
            <person name="Brettin T."/>
            <person name="Bruce D."/>
            <person name="Detter C."/>
            <person name="Tapia R."/>
            <person name="Han C."/>
            <person name="Sutton G."/>
            <person name="Sims D."/>
        </authorList>
    </citation>
    <scope>NUCLEOTIDE SEQUENCE [LARGE SCALE GENOMIC DNA]</scope>
    <source>
        <strain evidence="1 2">03BB102</strain>
    </source>
</reference>
<protein>
    <submittedName>
        <fullName evidence="1">Uncharacterized protein</fullName>
    </submittedName>
</protein>
<dbReference type="AlphaFoldDB" id="A0A158RMK8"/>
<dbReference type="Proteomes" id="UP000002210">
    <property type="component" value="Chromosome"/>
</dbReference>
<name>A0A158RMK8_BACC3</name>
<dbReference type="KEGG" id="bcx:BCA_0512"/>